<keyword evidence="2" id="KW-1185">Reference proteome</keyword>
<dbReference type="Proteomes" id="UP000316225">
    <property type="component" value="Unassembled WGS sequence"/>
</dbReference>
<dbReference type="OrthoDB" id="7772081at2"/>
<accession>A0A562N7W1</accession>
<protein>
    <submittedName>
        <fullName evidence="1">Uncharacterized protein</fullName>
    </submittedName>
</protein>
<dbReference type="RefSeq" id="WP_145399961.1">
    <property type="nucleotide sequence ID" value="NZ_VLKU01000016.1"/>
</dbReference>
<sequence>MTKLLYGTVGALIGALATSAVFLSLSSPTSAPTPEPAPSPAADALPIQPLSEAEQAEEDRFLELRLGAEGVPKVEPLKDAGNVRYSDCPKTPELVAWLGKPGNAISARRRDMNDYLVTTNVLATKDCTCTGKMIPVDTLTRFETRLMEEAKVANVEDVVTHPMRDEARVMRWQVEDLCGGRL</sequence>
<evidence type="ECO:0000313" key="1">
    <source>
        <dbReference type="EMBL" id="TWI28204.1"/>
    </source>
</evidence>
<evidence type="ECO:0000313" key="2">
    <source>
        <dbReference type="Proteomes" id="UP000316225"/>
    </source>
</evidence>
<name>A0A562N7W1_9RHOB</name>
<reference evidence="1 2" key="1">
    <citation type="journal article" date="2015" name="Stand. Genomic Sci.">
        <title>Genomic Encyclopedia of Bacterial and Archaeal Type Strains, Phase III: the genomes of soil and plant-associated and newly described type strains.</title>
        <authorList>
            <person name="Whitman W.B."/>
            <person name="Woyke T."/>
            <person name="Klenk H.P."/>
            <person name="Zhou Y."/>
            <person name="Lilburn T.G."/>
            <person name="Beck B.J."/>
            <person name="De Vos P."/>
            <person name="Vandamme P."/>
            <person name="Eisen J.A."/>
            <person name="Garrity G."/>
            <person name="Hugenholtz P."/>
            <person name="Kyrpides N.C."/>
        </authorList>
    </citation>
    <scope>NUCLEOTIDE SEQUENCE [LARGE SCALE GENOMIC DNA]</scope>
    <source>
        <strain evidence="1 2">CGMCC 1.5364</strain>
    </source>
</reference>
<proteinExistence type="predicted"/>
<dbReference type="EMBL" id="VLKU01000016">
    <property type="protein sequence ID" value="TWI28204.1"/>
    <property type="molecule type" value="Genomic_DNA"/>
</dbReference>
<comment type="caution">
    <text evidence="1">The sequence shown here is derived from an EMBL/GenBank/DDBJ whole genome shotgun (WGS) entry which is preliminary data.</text>
</comment>
<organism evidence="1 2">
    <name type="scientific">Paracoccus sulfuroxidans</name>
    <dbReference type="NCBI Taxonomy" id="384678"/>
    <lineage>
        <taxon>Bacteria</taxon>
        <taxon>Pseudomonadati</taxon>
        <taxon>Pseudomonadota</taxon>
        <taxon>Alphaproteobacteria</taxon>
        <taxon>Rhodobacterales</taxon>
        <taxon>Paracoccaceae</taxon>
        <taxon>Paracoccus</taxon>
    </lineage>
</organism>
<gene>
    <name evidence="1" type="ORF">IQ24_03821</name>
</gene>
<dbReference type="AlphaFoldDB" id="A0A562N7W1"/>